<evidence type="ECO:0000313" key="1">
    <source>
        <dbReference type="EMBL" id="KAJ8634739.1"/>
    </source>
</evidence>
<protein>
    <submittedName>
        <fullName evidence="1">Uncharacterized protein</fullName>
    </submittedName>
</protein>
<proteinExistence type="predicted"/>
<sequence length="123" mass="14041">MAKSSTITGVILFFLFWTAEGFLGKEEERVGSAKEQLSKIEKGLERSKIRAVIFSKIAKATSNGRVRREQSEFWTPNEEEFSPVHKQRVVANQVIPILLRVESEYEVPLLYQVDDARSGKTPR</sequence>
<dbReference type="Proteomes" id="UP001234297">
    <property type="component" value="Chromosome 3"/>
</dbReference>
<dbReference type="EMBL" id="CM056811">
    <property type="protein sequence ID" value="KAJ8634739.1"/>
    <property type="molecule type" value="Genomic_DNA"/>
</dbReference>
<evidence type="ECO:0000313" key="2">
    <source>
        <dbReference type="Proteomes" id="UP001234297"/>
    </source>
</evidence>
<keyword evidence="2" id="KW-1185">Reference proteome</keyword>
<gene>
    <name evidence="1" type="ORF">MRB53_009006</name>
</gene>
<comment type="caution">
    <text evidence="1">The sequence shown here is derived from an EMBL/GenBank/DDBJ whole genome shotgun (WGS) entry which is preliminary data.</text>
</comment>
<accession>A0ACC2LNV9</accession>
<reference evidence="1 2" key="1">
    <citation type="journal article" date="2022" name="Hortic Res">
        <title>A haplotype resolved chromosomal level avocado genome allows analysis of novel avocado genes.</title>
        <authorList>
            <person name="Nath O."/>
            <person name="Fletcher S.J."/>
            <person name="Hayward A."/>
            <person name="Shaw L.M."/>
            <person name="Masouleh A.K."/>
            <person name="Furtado A."/>
            <person name="Henry R.J."/>
            <person name="Mitter N."/>
        </authorList>
    </citation>
    <scope>NUCLEOTIDE SEQUENCE [LARGE SCALE GENOMIC DNA]</scope>
    <source>
        <strain evidence="2">cv. Hass</strain>
    </source>
</reference>
<organism evidence="1 2">
    <name type="scientific">Persea americana</name>
    <name type="common">Avocado</name>
    <dbReference type="NCBI Taxonomy" id="3435"/>
    <lineage>
        <taxon>Eukaryota</taxon>
        <taxon>Viridiplantae</taxon>
        <taxon>Streptophyta</taxon>
        <taxon>Embryophyta</taxon>
        <taxon>Tracheophyta</taxon>
        <taxon>Spermatophyta</taxon>
        <taxon>Magnoliopsida</taxon>
        <taxon>Magnoliidae</taxon>
        <taxon>Laurales</taxon>
        <taxon>Lauraceae</taxon>
        <taxon>Persea</taxon>
    </lineage>
</organism>
<name>A0ACC2LNV9_PERAE</name>